<keyword evidence="3" id="KW-1185">Reference proteome</keyword>
<protein>
    <submittedName>
        <fullName evidence="2">Uncharacterized protein</fullName>
    </submittedName>
</protein>
<dbReference type="Proteomes" id="UP000542674">
    <property type="component" value="Unassembled WGS sequence"/>
</dbReference>
<sequence>MSPSRFGDPDDEAVTADELLVDEPAVEVPEQRDQPPVPHVCDGGWVDPDADRPVPCPVCQPWLAVTVRVGICPPRVRPARQESPAVPSSVPVDARGDRSA</sequence>
<dbReference type="RefSeq" id="WP_184666487.1">
    <property type="nucleotide sequence ID" value="NZ_BAABAI010000034.1"/>
</dbReference>
<feature type="region of interest" description="Disordered" evidence="1">
    <location>
        <begin position="76"/>
        <end position="100"/>
    </location>
</feature>
<name>A0A7W7WUT2_9PSEU</name>
<gene>
    <name evidence="2" type="ORF">F4559_001097</name>
</gene>
<accession>A0A7W7WUT2</accession>
<reference evidence="2 3" key="1">
    <citation type="submission" date="2020-08" db="EMBL/GenBank/DDBJ databases">
        <title>Sequencing the genomes of 1000 actinobacteria strains.</title>
        <authorList>
            <person name="Klenk H.-P."/>
        </authorList>
    </citation>
    <scope>NUCLEOTIDE SEQUENCE [LARGE SCALE GENOMIC DNA]</scope>
    <source>
        <strain evidence="2 3">DSM 45084</strain>
    </source>
</reference>
<dbReference type="EMBL" id="JACHJS010000001">
    <property type="protein sequence ID" value="MBB4963738.1"/>
    <property type="molecule type" value="Genomic_DNA"/>
</dbReference>
<organism evidence="2 3">
    <name type="scientific">Saccharothrix violaceirubra</name>
    <dbReference type="NCBI Taxonomy" id="413306"/>
    <lineage>
        <taxon>Bacteria</taxon>
        <taxon>Bacillati</taxon>
        <taxon>Actinomycetota</taxon>
        <taxon>Actinomycetes</taxon>
        <taxon>Pseudonocardiales</taxon>
        <taxon>Pseudonocardiaceae</taxon>
        <taxon>Saccharothrix</taxon>
    </lineage>
</organism>
<dbReference type="AlphaFoldDB" id="A0A7W7WUT2"/>
<comment type="caution">
    <text evidence="2">The sequence shown here is derived from an EMBL/GenBank/DDBJ whole genome shotgun (WGS) entry which is preliminary data.</text>
</comment>
<evidence type="ECO:0000313" key="3">
    <source>
        <dbReference type="Proteomes" id="UP000542674"/>
    </source>
</evidence>
<proteinExistence type="predicted"/>
<evidence type="ECO:0000313" key="2">
    <source>
        <dbReference type="EMBL" id="MBB4963738.1"/>
    </source>
</evidence>
<evidence type="ECO:0000256" key="1">
    <source>
        <dbReference type="SAM" id="MobiDB-lite"/>
    </source>
</evidence>